<dbReference type="OrthoDB" id="6437711at2759"/>
<dbReference type="EMBL" id="BMAO01017364">
    <property type="protein sequence ID" value="GFR15180.1"/>
    <property type="molecule type" value="Genomic_DNA"/>
</dbReference>
<keyword evidence="2" id="KW-1185">Reference proteome</keyword>
<comment type="caution">
    <text evidence="1">The sequence shown here is derived from an EMBL/GenBank/DDBJ whole genome shotgun (WGS) entry which is preliminary data.</text>
</comment>
<evidence type="ECO:0000313" key="2">
    <source>
        <dbReference type="Proteomes" id="UP000887116"/>
    </source>
</evidence>
<gene>
    <name evidence="1" type="ORF">TNCT_284261</name>
</gene>
<organism evidence="1 2">
    <name type="scientific">Trichonephila clavata</name>
    <name type="common">Joro spider</name>
    <name type="synonym">Nephila clavata</name>
    <dbReference type="NCBI Taxonomy" id="2740835"/>
    <lineage>
        <taxon>Eukaryota</taxon>
        <taxon>Metazoa</taxon>
        <taxon>Ecdysozoa</taxon>
        <taxon>Arthropoda</taxon>
        <taxon>Chelicerata</taxon>
        <taxon>Arachnida</taxon>
        <taxon>Araneae</taxon>
        <taxon>Araneomorphae</taxon>
        <taxon>Entelegynae</taxon>
        <taxon>Araneoidea</taxon>
        <taxon>Nephilidae</taxon>
        <taxon>Trichonephila</taxon>
    </lineage>
</organism>
<name>A0A8X6J0Z3_TRICU</name>
<sequence>MHFSGCKLPYTQTENSGAYLIFTFQNRQGKNPTECELLKMLFPKNSLLVIQYYIRTLFVVSRSNPFQSICTRVRKNGAFQGLVKMYYSCIAKSYPLTAKVASTLRFFKRIKTMNIENFNIW</sequence>
<accession>A0A8X6J0Z3</accession>
<protein>
    <submittedName>
        <fullName evidence="1">Uncharacterized protein</fullName>
    </submittedName>
</protein>
<dbReference type="AlphaFoldDB" id="A0A8X6J0Z3"/>
<dbReference type="Proteomes" id="UP000887116">
    <property type="component" value="Unassembled WGS sequence"/>
</dbReference>
<reference evidence="1" key="1">
    <citation type="submission" date="2020-07" db="EMBL/GenBank/DDBJ databases">
        <title>Multicomponent nature underlies the extraordinary mechanical properties of spider dragline silk.</title>
        <authorList>
            <person name="Kono N."/>
            <person name="Nakamura H."/>
            <person name="Mori M."/>
            <person name="Yoshida Y."/>
            <person name="Ohtoshi R."/>
            <person name="Malay A.D."/>
            <person name="Moran D.A.P."/>
            <person name="Tomita M."/>
            <person name="Numata K."/>
            <person name="Arakawa K."/>
        </authorList>
    </citation>
    <scope>NUCLEOTIDE SEQUENCE</scope>
</reference>
<evidence type="ECO:0000313" key="1">
    <source>
        <dbReference type="EMBL" id="GFR15180.1"/>
    </source>
</evidence>
<proteinExistence type="predicted"/>